<dbReference type="RefSeq" id="WP_079702812.1">
    <property type="nucleotide sequence ID" value="NZ_FUYR01000002.1"/>
</dbReference>
<dbReference type="PANTHER" id="PTHR32322:SF18">
    <property type="entry name" value="S-ADENOSYLMETHIONINE_S-ADENOSYLHOMOCYSTEINE TRANSPORTER"/>
    <property type="match status" value="1"/>
</dbReference>
<reference evidence="9" key="1">
    <citation type="submission" date="2017-02" db="EMBL/GenBank/DDBJ databases">
        <authorList>
            <person name="Varghese N."/>
            <person name="Submissions S."/>
        </authorList>
    </citation>
    <scope>NUCLEOTIDE SEQUENCE [LARGE SCALE GENOMIC DNA]</scope>
    <source>
        <strain evidence="9">DSM 22385</strain>
    </source>
</reference>
<dbReference type="EMBL" id="FUYR01000002">
    <property type="protein sequence ID" value="SKB69869.1"/>
    <property type="molecule type" value="Genomic_DNA"/>
</dbReference>
<evidence type="ECO:0000256" key="3">
    <source>
        <dbReference type="ARBA" id="ARBA00022692"/>
    </source>
</evidence>
<feature type="domain" description="EamA" evidence="7">
    <location>
        <begin position="158"/>
        <end position="288"/>
    </location>
</feature>
<evidence type="ECO:0000256" key="4">
    <source>
        <dbReference type="ARBA" id="ARBA00022989"/>
    </source>
</evidence>
<dbReference type="Proteomes" id="UP000189981">
    <property type="component" value="Unassembled WGS sequence"/>
</dbReference>
<evidence type="ECO:0000256" key="1">
    <source>
        <dbReference type="ARBA" id="ARBA00004651"/>
    </source>
</evidence>
<accession>A0A1T5DDS3</accession>
<keyword evidence="2" id="KW-1003">Cell membrane</keyword>
<evidence type="ECO:0000256" key="2">
    <source>
        <dbReference type="ARBA" id="ARBA00022475"/>
    </source>
</evidence>
<feature type="transmembrane region" description="Helical" evidence="6">
    <location>
        <begin position="7"/>
        <end position="26"/>
    </location>
</feature>
<organism evidence="8 9">
    <name type="scientific">Daejeonella lutea</name>
    <dbReference type="NCBI Taxonomy" id="572036"/>
    <lineage>
        <taxon>Bacteria</taxon>
        <taxon>Pseudomonadati</taxon>
        <taxon>Bacteroidota</taxon>
        <taxon>Sphingobacteriia</taxon>
        <taxon>Sphingobacteriales</taxon>
        <taxon>Sphingobacteriaceae</taxon>
        <taxon>Daejeonella</taxon>
    </lineage>
</organism>
<dbReference type="GO" id="GO:0005886">
    <property type="term" value="C:plasma membrane"/>
    <property type="evidence" value="ECO:0007669"/>
    <property type="project" value="UniProtKB-SubCell"/>
</dbReference>
<feature type="transmembrane region" description="Helical" evidence="6">
    <location>
        <begin position="186"/>
        <end position="209"/>
    </location>
</feature>
<dbReference type="InterPro" id="IPR000620">
    <property type="entry name" value="EamA_dom"/>
</dbReference>
<keyword evidence="5 6" id="KW-0472">Membrane</keyword>
<dbReference type="OrthoDB" id="369870at2"/>
<evidence type="ECO:0000259" key="7">
    <source>
        <dbReference type="Pfam" id="PF00892"/>
    </source>
</evidence>
<evidence type="ECO:0000313" key="9">
    <source>
        <dbReference type="Proteomes" id="UP000189981"/>
    </source>
</evidence>
<protein>
    <submittedName>
        <fullName evidence="8">Chloramphenicol-sensitive protein RarD</fullName>
    </submittedName>
</protein>
<dbReference type="InterPro" id="IPR037185">
    <property type="entry name" value="EmrE-like"/>
</dbReference>
<dbReference type="Pfam" id="PF00892">
    <property type="entry name" value="EamA"/>
    <property type="match status" value="2"/>
</dbReference>
<dbReference type="SUPFAM" id="SSF103481">
    <property type="entry name" value="Multidrug resistance efflux transporter EmrE"/>
    <property type="match status" value="2"/>
</dbReference>
<keyword evidence="4 6" id="KW-1133">Transmembrane helix</keyword>
<dbReference type="PANTHER" id="PTHR32322">
    <property type="entry name" value="INNER MEMBRANE TRANSPORTER"/>
    <property type="match status" value="1"/>
</dbReference>
<feature type="transmembrane region" description="Helical" evidence="6">
    <location>
        <begin position="110"/>
        <end position="128"/>
    </location>
</feature>
<gene>
    <name evidence="8" type="ORF">SAMN05661099_2296</name>
</gene>
<feature type="transmembrane region" description="Helical" evidence="6">
    <location>
        <begin position="246"/>
        <end position="266"/>
    </location>
</feature>
<evidence type="ECO:0000256" key="6">
    <source>
        <dbReference type="SAM" id="Phobius"/>
    </source>
</evidence>
<dbReference type="STRING" id="572036.SAMN05661099_2296"/>
<dbReference type="InterPro" id="IPR050638">
    <property type="entry name" value="AA-Vitamin_Transporters"/>
</dbReference>
<feature type="domain" description="EamA" evidence="7">
    <location>
        <begin position="9"/>
        <end position="150"/>
    </location>
</feature>
<keyword evidence="3 6" id="KW-0812">Transmembrane</keyword>
<feature type="transmembrane region" description="Helical" evidence="6">
    <location>
        <begin position="272"/>
        <end position="292"/>
    </location>
</feature>
<name>A0A1T5DDS3_9SPHI</name>
<feature type="transmembrane region" description="Helical" evidence="6">
    <location>
        <begin position="158"/>
        <end position="174"/>
    </location>
</feature>
<feature type="transmembrane region" description="Helical" evidence="6">
    <location>
        <begin position="215"/>
        <end position="239"/>
    </location>
</feature>
<feature type="transmembrane region" description="Helical" evidence="6">
    <location>
        <begin position="79"/>
        <end position="98"/>
    </location>
</feature>
<feature type="transmembrane region" description="Helical" evidence="6">
    <location>
        <begin position="38"/>
        <end position="58"/>
    </location>
</feature>
<comment type="subcellular location">
    <subcellularLocation>
        <location evidence="1">Cell membrane</location>
        <topology evidence="1">Multi-pass membrane protein</topology>
    </subcellularLocation>
</comment>
<dbReference type="AlphaFoldDB" id="A0A1T5DDS3"/>
<feature type="transmembrane region" description="Helical" evidence="6">
    <location>
        <begin position="135"/>
        <end position="152"/>
    </location>
</feature>
<evidence type="ECO:0000313" key="8">
    <source>
        <dbReference type="EMBL" id="SKB69869.1"/>
    </source>
</evidence>
<proteinExistence type="predicted"/>
<sequence length="301" mass="33968">MKGGRAKYFLAALSSVIVWGFFSIPLRVIKGYPPQDILHYRIFTSLIITWLVILLFRRNKLSEELTNLKSQLPGERKRLFWLTLLAGFLITGNWFTYIYAVNEVSLKSAAFAYMVCPLITAIGGFLILNETLSRLKIIALAIAVISIVILGQGSFRDVLWSVIVAALYAFYLIIQRVMGKVDKLNMLGIHLLIATIITLPIFFANFVAIPLDPHFWVVIVIISVMFTVVPLFLSLYALIGMPSSTLGIIIYLNPIVAFAVAFFYFHEGIDPHQLYAYSMLLAAVIIFNWGTIRELIKRPAE</sequence>
<evidence type="ECO:0000256" key="5">
    <source>
        <dbReference type="ARBA" id="ARBA00023136"/>
    </source>
</evidence>
<keyword evidence="9" id="KW-1185">Reference proteome</keyword>